<dbReference type="OrthoDB" id="343907at2759"/>
<proteinExistence type="predicted"/>
<keyword evidence="2" id="KW-1185">Reference proteome</keyword>
<protein>
    <recommendedName>
        <fullName evidence="3">Roadblock/LAMTOR2 domain-containing protein</fullName>
    </recommendedName>
</protein>
<dbReference type="Proteomes" id="UP000268162">
    <property type="component" value="Unassembled WGS sequence"/>
</dbReference>
<accession>A0A4P9ZSH4</accession>
<organism evidence="1 2">
    <name type="scientific">Dimargaris cristalligena</name>
    <dbReference type="NCBI Taxonomy" id="215637"/>
    <lineage>
        <taxon>Eukaryota</taxon>
        <taxon>Fungi</taxon>
        <taxon>Fungi incertae sedis</taxon>
        <taxon>Zoopagomycota</taxon>
        <taxon>Kickxellomycotina</taxon>
        <taxon>Dimargaritomycetes</taxon>
        <taxon>Dimargaritales</taxon>
        <taxon>Dimargaritaceae</taxon>
        <taxon>Dimargaris</taxon>
    </lineage>
</organism>
<dbReference type="EMBL" id="ML002654">
    <property type="protein sequence ID" value="RKP36433.1"/>
    <property type="molecule type" value="Genomic_DNA"/>
</dbReference>
<evidence type="ECO:0000313" key="2">
    <source>
        <dbReference type="Proteomes" id="UP000268162"/>
    </source>
</evidence>
<dbReference type="GO" id="GO:0032006">
    <property type="term" value="P:regulation of TOR signaling"/>
    <property type="evidence" value="ECO:0007669"/>
    <property type="project" value="InterPro"/>
</dbReference>
<dbReference type="Gene3D" id="3.30.450.30">
    <property type="entry name" value="Dynein light chain 2a, cytoplasmic"/>
    <property type="match status" value="1"/>
</dbReference>
<evidence type="ECO:0008006" key="3">
    <source>
        <dbReference type="Google" id="ProtNLM"/>
    </source>
</evidence>
<sequence>MASDPLFTPIFEDHPGLQAILLTDPDGILISFKQRPGRPTTTASASGGPIACDPTLTTQLVQAVDKLKRLGMETMKATVCVGERFQYIYFSFSSVQCVLLADLDAHMGQLLTLRPRLEEGLKPVINKVSTIAGTVMLNPRMANLGYDGY</sequence>
<dbReference type="InterPro" id="IPR015019">
    <property type="entry name" value="LAMTOR3"/>
</dbReference>
<name>A0A4P9ZSH4_9FUNG</name>
<gene>
    <name evidence="1" type="ORF">BJ085DRAFT_31344</name>
</gene>
<dbReference type="Pfam" id="PF08923">
    <property type="entry name" value="MAPKK1_Int"/>
    <property type="match status" value="1"/>
</dbReference>
<dbReference type="SUPFAM" id="SSF103196">
    <property type="entry name" value="Roadblock/LC7 domain"/>
    <property type="match status" value="1"/>
</dbReference>
<dbReference type="AlphaFoldDB" id="A0A4P9ZSH4"/>
<evidence type="ECO:0000313" key="1">
    <source>
        <dbReference type="EMBL" id="RKP36433.1"/>
    </source>
</evidence>
<reference evidence="2" key="1">
    <citation type="journal article" date="2018" name="Nat. Microbiol.">
        <title>Leveraging single-cell genomics to expand the fungal tree of life.</title>
        <authorList>
            <person name="Ahrendt S.R."/>
            <person name="Quandt C.A."/>
            <person name="Ciobanu D."/>
            <person name="Clum A."/>
            <person name="Salamov A."/>
            <person name="Andreopoulos B."/>
            <person name="Cheng J.F."/>
            <person name="Woyke T."/>
            <person name="Pelin A."/>
            <person name="Henrissat B."/>
            <person name="Reynolds N.K."/>
            <person name="Benny G.L."/>
            <person name="Smith M.E."/>
            <person name="James T.Y."/>
            <person name="Grigoriev I.V."/>
        </authorList>
    </citation>
    <scope>NUCLEOTIDE SEQUENCE [LARGE SCALE GENOMIC DNA]</scope>
    <source>
        <strain evidence="2">RSA 468</strain>
    </source>
</reference>